<reference evidence="1 2" key="1">
    <citation type="submission" date="2022-09" db="EMBL/GenBank/DDBJ databases">
        <authorList>
            <person name="Palmer J.M."/>
        </authorList>
    </citation>
    <scope>NUCLEOTIDE SEQUENCE [LARGE SCALE GENOMIC DNA]</scope>
    <source>
        <strain evidence="1 2">DSM 7382</strain>
    </source>
</reference>
<accession>A0AAW0G3L1</accession>
<comment type="caution">
    <text evidence="1">The sequence shown here is derived from an EMBL/GenBank/DDBJ whole genome shotgun (WGS) entry which is preliminary data.</text>
</comment>
<dbReference type="Proteomes" id="UP001385951">
    <property type="component" value="Unassembled WGS sequence"/>
</dbReference>
<keyword evidence="2" id="KW-1185">Reference proteome</keyword>
<evidence type="ECO:0000313" key="2">
    <source>
        <dbReference type="Proteomes" id="UP001385951"/>
    </source>
</evidence>
<gene>
    <name evidence="1" type="ORF">QCA50_011819</name>
</gene>
<protein>
    <submittedName>
        <fullName evidence="1">Uncharacterized protein</fullName>
    </submittedName>
</protein>
<organism evidence="1 2">
    <name type="scientific">Cerrena zonata</name>
    <dbReference type="NCBI Taxonomy" id="2478898"/>
    <lineage>
        <taxon>Eukaryota</taxon>
        <taxon>Fungi</taxon>
        <taxon>Dikarya</taxon>
        <taxon>Basidiomycota</taxon>
        <taxon>Agaricomycotina</taxon>
        <taxon>Agaricomycetes</taxon>
        <taxon>Polyporales</taxon>
        <taxon>Cerrenaceae</taxon>
        <taxon>Cerrena</taxon>
    </lineage>
</organism>
<evidence type="ECO:0000313" key="1">
    <source>
        <dbReference type="EMBL" id="KAK7684984.1"/>
    </source>
</evidence>
<dbReference type="EMBL" id="JASBNA010000022">
    <property type="protein sequence ID" value="KAK7684984.1"/>
    <property type="molecule type" value="Genomic_DNA"/>
</dbReference>
<name>A0AAW0G3L1_9APHY</name>
<sequence>MAAITVFPQPLFVGLYAELSKFQTFIHFSDGCARPAFDKPPVLIFDHQHHGDLAKRTIAATYTL</sequence>
<proteinExistence type="predicted"/>
<dbReference type="AlphaFoldDB" id="A0AAW0G3L1"/>